<dbReference type="Pfam" id="PF04325">
    <property type="entry name" value="DUF465"/>
    <property type="match status" value="1"/>
</dbReference>
<protein>
    <recommendedName>
        <fullName evidence="5">Small protein containing a coiled-coil domain containing protein</fullName>
    </recommendedName>
</protein>
<proteinExistence type="predicted"/>
<comment type="caution">
    <text evidence="1">The sequence shown here is derived from an EMBL/GenBank/DDBJ whole genome shotgun (WGS) entry which is preliminary data.</text>
</comment>
<dbReference type="Proteomes" id="UP000078272">
    <property type="component" value="Unassembled WGS sequence"/>
</dbReference>
<dbReference type="Gene3D" id="6.10.280.50">
    <property type="match status" value="1"/>
</dbReference>
<accession>A0A175R7E9</accession>
<dbReference type="RefSeq" id="WP_058601864.1">
    <property type="nucleotide sequence ID" value="NZ_LDPZ01000022.1"/>
</dbReference>
<name>A0A175R7E9_9HYPH</name>
<dbReference type="STRING" id="401562.NS365_18995"/>
<dbReference type="EMBL" id="LDQA01000056">
    <property type="protein sequence ID" value="KTR03264.1"/>
    <property type="molecule type" value="Genomic_DNA"/>
</dbReference>
<evidence type="ECO:0000313" key="4">
    <source>
        <dbReference type="Proteomes" id="UP000078529"/>
    </source>
</evidence>
<organism evidence="1 3">
    <name type="scientific">Aureimonas ureilytica</name>
    <dbReference type="NCBI Taxonomy" id="401562"/>
    <lineage>
        <taxon>Bacteria</taxon>
        <taxon>Pseudomonadati</taxon>
        <taxon>Pseudomonadota</taxon>
        <taxon>Alphaproteobacteria</taxon>
        <taxon>Hyphomicrobiales</taxon>
        <taxon>Aurantimonadaceae</taxon>
        <taxon>Aureimonas</taxon>
    </lineage>
</organism>
<evidence type="ECO:0008006" key="5">
    <source>
        <dbReference type="Google" id="ProtNLM"/>
    </source>
</evidence>
<dbReference type="EMBL" id="LDPZ01000022">
    <property type="protein sequence ID" value="KTQ95439.1"/>
    <property type="molecule type" value="Genomic_DNA"/>
</dbReference>
<evidence type="ECO:0000313" key="2">
    <source>
        <dbReference type="EMBL" id="KTR03264.1"/>
    </source>
</evidence>
<dbReference type="OrthoDB" id="7869924at2"/>
<sequence>MADQEQAELRLQLARLRQEHMDFDLAINAMEATGCDRLAVQRMKKKKLVIKDRLQDIEDQVIPDLTA</sequence>
<dbReference type="PATRIC" id="fig|401562.3.peg.1780"/>
<reference evidence="3 4" key="1">
    <citation type="journal article" date="2016" name="Front. Microbiol.">
        <title>Genomic Resource of Rice Seed Associated Bacteria.</title>
        <authorList>
            <person name="Midha S."/>
            <person name="Bansal K."/>
            <person name="Sharma S."/>
            <person name="Kumar N."/>
            <person name="Patil P.P."/>
            <person name="Chaudhry V."/>
            <person name="Patil P.B."/>
        </authorList>
    </citation>
    <scope>NUCLEOTIDE SEQUENCE [LARGE SCALE GENOMIC DNA]</scope>
    <source>
        <strain evidence="1 3">NS226</strain>
        <strain evidence="2 4">NS365</strain>
    </source>
</reference>
<dbReference type="InterPro" id="IPR038444">
    <property type="entry name" value="DUF465_sf"/>
</dbReference>
<gene>
    <name evidence="1" type="ORF">NS226_11285</name>
    <name evidence="2" type="ORF">NS365_18995</name>
</gene>
<evidence type="ECO:0000313" key="3">
    <source>
        <dbReference type="Proteomes" id="UP000078272"/>
    </source>
</evidence>
<dbReference type="eggNOG" id="COG5481">
    <property type="taxonomic scope" value="Bacteria"/>
</dbReference>
<keyword evidence="4" id="KW-1185">Reference proteome</keyword>
<dbReference type="Proteomes" id="UP000078529">
    <property type="component" value="Unassembled WGS sequence"/>
</dbReference>
<evidence type="ECO:0000313" key="1">
    <source>
        <dbReference type="EMBL" id="KTQ95439.1"/>
    </source>
</evidence>
<dbReference type="AlphaFoldDB" id="A0A175R7E9"/>
<dbReference type="InterPro" id="IPR007420">
    <property type="entry name" value="DUF465"/>
</dbReference>